<protein>
    <recommendedName>
        <fullName evidence="3">DUF2510 domain-containing protein</fullName>
    </recommendedName>
</protein>
<feature type="region of interest" description="Disordered" evidence="1">
    <location>
        <begin position="93"/>
        <end position="122"/>
    </location>
</feature>
<evidence type="ECO:0000313" key="4">
    <source>
        <dbReference type="EMBL" id="MBB5618946.1"/>
    </source>
</evidence>
<evidence type="ECO:0000256" key="1">
    <source>
        <dbReference type="SAM" id="MobiDB-lite"/>
    </source>
</evidence>
<feature type="compositionally biased region" description="Pro residues" evidence="1">
    <location>
        <begin position="37"/>
        <end position="68"/>
    </location>
</feature>
<keyword evidence="2" id="KW-0812">Transmembrane</keyword>
<keyword evidence="5" id="KW-1185">Reference proteome</keyword>
<keyword evidence="2" id="KW-1133">Transmembrane helix</keyword>
<dbReference type="AlphaFoldDB" id="A0A840XKY2"/>
<dbReference type="EMBL" id="JACHBS010000001">
    <property type="protein sequence ID" value="MBB5618946.1"/>
    <property type="molecule type" value="Genomic_DNA"/>
</dbReference>
<feature type="transmembrane region" description="Helical" evidence="2">
    <location>
        <begin position="235"/>
        <end position="256"/>
    </location>
</feature>
<proteinExistence type="predicted"/>
<name>A0A840XKY2_9MICO</name>
<gene>
    <name evidence="4" type="ORF">BJ959_002442</name>
</gene>
<feature type="transmembrane region" description="Helical" evidence="2">
    <location>
        <begin position="262"/>
        <end position="285"/>
    </location>
</feature>
<sequence>MTTGSTAAGWYTDAADPRLIRWWDGAAWTEHTQPNPDAAPAPIPAAPPPAAAAPVVAPPPFAASPTVAPPPFAAAPLAAAPLAAAPLAAAPLAAEPEPGPRRRGTSMPISEPVRLVPPTSGSVPVTIPGFDEPLPPPRTGPEPLAVPTCTGPFSAAPTGAPLGGVAPLAVPPGAVVRAPQPASASTPWTSTGTFAQPTGSVDLASVDYEPMTRSWGSGRGSTPQRTVSGVTTAGGWMLALSPVLQLGLVVLGWAITEGGASPLSGVIGAVLGVVALVWIVLATILDYRRLGALGHEFRPSVAWILLGPFFYLMARAIHVYRTTRRGTAPTWVYLALAVTVGAAASLGALALPREASAADLRQVEQRLEQELQAQGIAYSVLCPSQASASLGSSFVCTASDDVGPAALIRVTWTGVGDFSYAFESTVAVTG</sequence>
<keyword evidence="2" id="KW-0472">Membrane</keyword>
<feature type="transmembrane region" description="Helical" evidence="2">
    <location>
        <begin position="330"/>
        <end position="351"/>
    </location>
</feature>
<feature type="transmembrane region" description="Helical" evidence="2">
    <location>
        <begin position="297"/>
        <end position="318"/>
    </location>
</feature>
<accession>A0A840XKY2</accession>
<evidence type="ECO:0000313" key="5">
    <source>
        <dbReference type="Proteomes" id="UP000552883"/>
    </source>
</evidence>
<dbReference type="RefSeq" id="WP_153982359.1">
    <property type="nucleotide sequence ID" value="NZ_BAAANZ010000007.1"/>
</dbReference>
<feature type="domain" description="DUF2510" evidence="3">
    <location>
        <begin position="8"/>
        <end position="41"/>
    </location>
</feature>
<reference evidence="4 5" key="1">
    <citation type="submission" date="2020-08" db="EMBL/GenBank/DDBJ databases">
        <title>Sequencing the genomes of 1000 actinobacteria strains.</title>
        <authorList>
            <person name="Klenk H.-P."/>
        </authorList>
    </citation>
    <scope>NUCLEOTIDE SEQUENCE [LARGE SCALE GENOMIC DNA]</scope>
    <source>
        <strain evidence="4 5">DSM 23889</strain>
    </source>
</reference>
<organism evidence="4 5">
    <name type="scientific">Microcella frigidaquae</name>
    <dbReference type="NCBI Taxonomy" id="424758"/>
    <lineage>
        <taxon>Bacteria</taxon>
        <taxon>Bacillati</taxon>
        <taxon>Actinomycetota</taxon>
        <taxon>Actinomycetes</taxon>
        <taxon>Micrococcales</taxon>
        <taxon>Microbacteriaceae</taxon>
        <taxon>Microcella</taxon>
    </lineage>
</organism>
<feature type="region of interest" description="Disordered" evidence="1">
    <location>
        <begin position="25"/>
        <end position="68"/>
    </location>
</feature>
<dbReference type="InterPro" id="IPR018929">
    <property type="entry name" value="DUF2510"/>
</dbReference>
<dbReference type="OrthoDB" id="5244233at2"/>
<evidence type="ECO:0000256" key="2">
    <source>
        <dbReference type="SAM" id="Phobius"/>
    </source>
</evidence>
<comment type="caution">
    <text evidence="4">The sequence shown here is derived from an EMBL/GenBank/DDBJ whole genome shotgun (WGS) entry which is preliminary data.</text>
</comment>
<evidence type="ECO:0000259" key="3">
    <source>
        <dbReference type="Pfam" id="PF10708"/>
    </source>
</evidence>
<dbReference type="Pfam" id="PF10708">
    <property type="entry name" value="DUF2510"/>
    <property type="match status" value="1"/>
</dbReference>
<dbReference type="Proteomes" id="UP000552883">
    <property type="component" value="Unassembled WGS sequence"/>
</dbReference>